<dbReference type="InterPro" id="IPR011010">
    <property type="entry name" value="DNA_brk_join_enz"/>
</dbReference>
<evidence type="ECO:0000256" key="4">
    <source>
        <dbReference type="ARBA" id="ARBA00023172"/>
    </source>
</evidence>
<proteinExistence type="inferred from homology"/>
<protein>
    <submittedName>
        <fullName evidence="8">Putative integrase/recombinase y4qK</fullName>
    </submittedName>
</protein>
<dbReference type="PANTHER" id="PTHR30349:SF64">
    <property type="entry name" value="PROPHAGE INTEGRASE INTD-RELATED"/>
    <property type="match status" value="1"/>
</dbReference>
<dbReference type="InterPro" id="IPR002104">
    <property type="entry name" value="Integrase_catalytic"/>
</dbReference>
<dbReference type="InterPro" id="IPR004107">
    <property type="entry name" value="Integrase_SAM-like_N"/>
</dbReference>
<dbReference type="PANTHER" id="PTHR30349">
    <property type="entry name" value="PHAGE INTEGRASE-RELATED"/>
    <property type="match status" value="1"/>
</dbReference>
<name>A0A445MV88_9BACT</name>
<dbReference type="Pfam" id="PF13495">
    <property type="entry name" value="Phage_int_SAM_4"/>
    <property type="match status" value="1"/>
</dbReference>
<dbReference type="GO" id="GO:0003677">
    <property type="term" value="F:DNA binding"/>
    <property type="evidence" value="ECO:0007669"/>
    <property type="project" value="UniProtKB-UniRule"/>
</dbReference>
<evidence type="ECO:0000256" key="5">
    <source>
        <dbReference type="PROSITE-ProRule" id="PRU01248"/>
    </source>
</evidence>
<dbReference type="SUPFAM" id="SSF56349">
    <property type="entry name" value="DNA breaking-rejoining enzymes"/>
    <property type="match status" value="1"/>
</dbReference>
<dbReference type="InterPro" id="IPR013762">
    <property type="entry name" value="Integrase-like_cat_sf"/>
</dbReference>
<dbReference type="PROSITE" id="PS51898">
    <property type="entry name" value="TYR_RECOMBINASE"/>
    <property type="match status" value="1"/>
</dbReference>
<dbReference type="Gene3D" id="1.10.150.130">
    <property type="match status" value="1"/>
</dbReference>
<evidence type="ECO:0000256" key="3">
    <source>
        <dbReference type="ARBA" id="ARBA00023125"/>
    </source>
</evidence>
<gene>
    <name evidence="8" type="ORF">PITCH_A1840006</name>
</gene>
<dbReference type="InterPro" id="IPR050090">
    <property type="entry name" value="Tyrosine_recombinase_XerCD"/>
</dbReference>
<organism evidence="8">
    <name type="scientific">uncultured Desulfobacterium sp</name>
    <dbReference type="NCBI Taxonomy" id="201089"/>
    <lineage>
        <taxon>Bacteria</taxon>
        <taxon>Pseudomonadati</taxon>
        <taxon>Thermodesulfobacteriota</taxon>
        <taxon>Desulfobacteria</taxon>
        <taxon>Desulfobacterales</taxon>
        <taxon>Desulfobacteriaceae</taxon>
        <taxon>Desulfobacterium</taxon>
        <taxon>environmental samples</taxon>
    </lineage>
</organism>
<dbReference type="Pfam" id="PF00589">
    <property type="entry name" value="Phage_integrase"/>
    <property type="match status" value="1"/>
</dbReference>
<evidence type="ECO:0000259" key="7">
    <source>
        <dbReference type="PROSITE" id="PS51900"/>
    </source>
</evidence>
<dbReference type="PROSITE" id="PS51900">
    <property type="entry name" value="CB"/>
    <property type="match status" value="1"/>
</dbReference>
<accession>A0A445MV88</accession>
<keyword evidence="2" id="KW-0229">DNA integration</keyword>
<dbReference type="InterPro" id="IPR044068">
    <property type="entry name" value="CB"/>
</dbReference>
<keyword evidence="3 5" id="KW-0238">DNA-binding</keyword>
<dbReference type="GO" id="GO:0006310">
    <property type="term" value="P:DNA recombination"/>
    <property type="evidence" value="ECO:0007669"/>
    <property type="project" value="UniProtKB-KW"/>
</dbReference>
<feature type="domain" description="Tyr recombinase" evidence="6">
    <location>
        <begin position="98"/>
        <end position="272"/>
    </location>
</feature>
<dbReference type="EMBL" id="OJIN01000095">
    <property type="protein sequence ID" value="SPD73400.1"/>
    <property type="molecule type" value="Genomic_DNA"/>
</dbReference>
<comment type="similarity">
    <text evidence="1">Belongs to the 'phage' integrase family.</text>
</comment>
<reference evidence="8" key="1">
    <citation type="submission" date="2018-01" db="EMBL/GenBank/DDBJ databases">
        <authorList>
            <person name="Regsiter A."/>
            <person name="William W."/>
        </authorList>
    </citation>
    <scope>NUCLEOTIDE SEQUENCE</scope>
    <source>
        <strain evidence="8">TRIP AH-1</strain>
    </source>
</reference>
<evidence type="ECO:0000313" key="8">
    <source>
        <dbReference type="EMBL" id="SPD73400.1"/>
    </source>
</evidence>
<evidence type="ECO:0000256" key="2">
    <source>
        <dbReference type="ARBA" id="ARBA00022908"/>
    </source>
</evidence>
<keyword evidence="4" id="KW-0233">DNA recombination</keyword>
<evidence type="ECO:0000256" key="1">
    <source>
        <dbReference type="ARBA" id="ARBA00008857"/>
    </source>
</evidence>
<dbReference type="InterPro" id="IPR010998">
    <property type="entry name" value="Integrase_recombinase_N"/>
</dbReference>
<feature type="domain" description="Core-binding (CB)" evidence="7">
    <location>
        <begin position="1"/>
        <end position="81"/>
    </location>
</feature>
<dbReference type="GO" id="GO:0015074">
    <property type="term" value="P:DNA integration"/>
    <property type="evidence" value="ECO:0007669"/>
    <property type="project" value="UniProtKB-KW"/>
</dbReference>
<dbReference type="AlphaFoldDB" id="A0A445MV88"/>
<sequence>MGELKDRMKKDMELKNLSKRTIKTYLYCVKNFARHYGKSPELMDDNKIRDFLHYLLKEKNASQAALAQHYSALKFFYQTTLGRDWDALKIPRSKRIKKLPVVLSQEEVAAVLGKVQDLQHRAILTTIYSGGLRLSEALNLNVSDIDSQRMMIRVCQGKGNKDRYTLLGKRALEVLRLYWKRYRPKELLFPSRIRRGNPIHGTGVQTAFHDALLKTKIKKKASVHTLRHSFATHLLEQGVEIPYIQNLLGHSDSRTTSIYLHVARKKLLEVVSPIDLLAKETDRPSSAKK</sequence>
<evidence type="ECO:0000259" key="6">
    <source>
        <dbReference type="PROSITE" id="PS51898"/>
    </source>
</evidence>
<dbReference type="Gene3D" id="1.10.443.10">
    <property type="entry name" value="Intergrase catalytic core"/>
    <property type="match status" value="1"/>
</dbReference>